<dbReference type="RefSeq" id="WP_055216354.1">
    <property type="nucleotide sequence ID" value="NZ_CZBI01000001.1"/>
</dbReference>
<proteinExistence type="predicted"/>
<dbReference type="AlphaFoldDB" id="A0A174LYI8"/>
<dbReference type="SUPFAM" id="SSF56935">
    <property type="entry name" value="Porins"/>
    <property type="match status" value="1"/>
</dbReference>
<evidence type="ECO:0000313" key="2">
    <source>
        <dbReference type="EMBL" id="CUP26760.1"/>
    </source>
</evidence>
<dbReference type="EMBL" id="CZBI01000001">
    <property type="protein sequence ID" value="CUP26760.1"/>
    <property type="molecule type" value="Genomic_DNA"/>
</dbReference>
<gene>
    <name evidence="2" type="ORF">ERS852557_00039</name>
</gene>
<accession>A0A174LYI8</accession>
<dbReference type="Proteomes" id="UP000095541">
    <property type="component" value="Unassembled WGS sequence"/>
</dbReference>
<name>A0A174LYI8_BACT4</name>
<dbReference type="SUPFAM" id="SSF49464">
    <property type="entry name" value="Carboxypeptidase regulatory domain-like"/>
    <property type="match status" value="1"/>
</dbReference>
<evidence type="ECO:0000256" key="1">
    <source>
        <dbReference type="SAM" id="SignalP"/>
    </source>
</evidence>
<protein>
    <submittedName>
        <fullName evidence="2">Outer membrane insertion signal domain-containing protein</fullName>
    </submittedName>
</protein>
<dbReference type="Gene3D" id="2.60.40.10">
    <property type="entry name" value="Immunoglobulins"/>
    <property type="match status" value="1"/>
</dbReference>
<dbReference type="InterPro" id="IPR008969">
    <property type="entry name" value="CarboxyPept-like_regulatory"/>
</dbReference>
<keyword evidence="1" id="KW-0732">Signal</keyword>
<organism evidence="2 3">
    <name type="scientific">Bacteroides thetaiotaomicron</name>
    <dbReference type="NCBI Taxonomy" id="818"/>
    <lineage>
        <taxon>Bacteria</taxon>
        <taxon>Pseudomonadati</taxon>
        <taxon>Bacteroidota</taxon>
        <taxon>Bacteroidia</taxon>
        <taxon>Bacteroidales</taxon>
        <taxon>Bacteroidaceae</taxon>
        <taxon>Bacteroides</taxon>
    </lineage>
</organism>
<feature type="signal peptide" evidence="1">
    <location>
        <begin position="1"/>
        <end position="19"/>
    </location>
</feature>
<reference evidence="2 3" key="1">
    <citation type="submission" date="2015-09" db="EMBL/GenBank/DDBJ databases">
        <authorList>
            <consortium name="Pathogen Informatics"/>
        </authorList>
    </citation>
    <scope>NUCLEOTIDE SEQUENCE [LARGE SCALE GENOMIC DNA]</scope>
    <source>
        <strain evidence="2 3">2789STDY5834945</strain>
    </source>
</reference>
<evidence type="ECO:0000313" key="3">
    <source>
        <dbReference type="Proteomes" id="UP000095541"/>
    </source>
</evidence>
<feature type="chain" id="PRO_5008027391" evidence="1">
    <location>
        <begin position="20"/>
        <end position="769"/>
    </location>
</feature>
<dbReference type="InterPro" id="IPR013783">
    <property type="entry name" value="Ig-like_fold"/>
</dbReference>
<dbReference type="Pfam" id="PF13715">
    <property type="entry name" value="CarbopepD_reg_2"/>
    <property type="match status" value="1"/>
</dbReference>
<sequence>MKRITTTAAFLCLCTLLIAQNLQLRGRIISGKEPVEFANVILQTKDSLFISGGITDQRGRFNMNNLQKGNYQLLISGLGYQTREISLKDFTTTLDLGTISIDSAAIALEEVTITANPVINQPDRKIILPSAHQLKASTNGLSLLQRLQLSRIQVDPIRQTITSSNQGDVQLRINGAKVEIQEILALRPEDVIRIEYHDEPGLRYGDNAAAVIDYIVRRHQTGGYVGLNTSTSVNVILGNNNATAKINHKNSEWGLNYYGGYRSLDNYWRENSETFNFADKPSFTRLEDGIPDKMKMRWDYLTMNYSYQEAEKWFVSVALRGGFRHNRMNTQSTLYPIDNPENSVAMKDHTASDNKSPSLDIYLQRTLKNNQAIILNAVGTYIDTYDDRTYEEKKHSTLATDIYSAIRGKKYSFIGEGIYEKKFTNSKLSAGIRHQQSLTENRYAGTSSAETQMQEAYTSTYIEFSSKMKKFNYSVGVQGSRSWFNQEGEGYQKYSVLPRIRLTYNFSDNAFIRYQGQISRNTPALSDLSNVEQLIDSLQIRRGNPGLKMSTVYNNTLNIDYRKGLFSSSLYLLYQYQHKPNMEETLREGELFVRTIANQRSWQKLNPEVEIKVGPIKDILSLSISTGINYFDSRGHNYHHTYTNWYYRASAMASYKNWSAYFEIQNHRNDFYGETLTYGENYHLLNVSYRYKQLNIGAMCLNPFSNNYKIGSENFSPLAPSKNWMYIKESSRVFALTLSWNFSFGRKYESAERRLHNEDNNAGTLKSGK</sequence>